<dbReference type="SUPFAM" id="SSF52172">
    <property type="entry name" value="CheY-like"/>
    <property type="match status" value="1"/>
</dbReference>
<comment type="caution">
    <text evidence="10">The sequence shown here is derived from an EMBL/GenBank/DDBJ whole genome shotgun (WGS) entry which is preliminary data.</text>
</comment>
<dbReference type="GO" id="GO:0000156">
    <property type="term" value="F:phosphorelay response regulator activity"/>
    <property type="evidence" value="ECO:0007669"/>
    <property type="project" value="TreeGrafter"/>
</dbReference>
<dbReference type="InterPro" id="IPR011006">
    <property type="entry name" value="CheY-like_superfamily"/>
</dbReference>
<evidence type="ECO:0000259" key="9">
    <source>
        <dbReference type="PROSITE" id="PS51755"/>
    </source>
</evidence>
<dbReference type="PANTHER" id="PTHR48111">
    <property type="entry name" value="REGULATOR OF RPOS"/>
    <property type="match status" value="1"/>
</dbReference>
<feature type="modified residue" description="4-aspartylphosphate" evidence="6">
    <location>
        <position position="51"/>
    </location>
</feature>
<dbReference type="PROSITE" id="PS50110">
    <property type="entry name" value="RESPONSE_REGULATORY"/>
    <property type="match status" value="1"/>
</dbReference>
<dbReference type="CDD" id="cd00383">
    <property type="entry name" value="trans_reg_C"/>
    <property type="match status" value="1"/>
</dbReference>
<evidence type="ECO:0000313" key="11">
    <source>
        <dbReference type="Proteomes" id="UP000468864"/>
    </source>
</evidence>
<gene>
    <name evidence="10" type="ORF">GR206_10325</name>
</gene>
<dbReference type="Pfam" id="PF00486">
    <property type="entry name" value="Trans_reg_C"/>
    <property type="match status" value="1"/>
</dbReference>
<dbReference type="Proteomes" id="UP000468864">
    <property type="component" value="Unassembled WGS sequence"/>
</dbReference>
<dbReference type="GO" id="GO:0005829">
    <property type="term" value="C:cytosol"/>
    <property type="evidence" value="ECO:0007669"/>
    <property type="project" value="TreeGrafter"/>
</dbReference>
<feature type="DNA-binding region" description="OmpR/PhoB-type" evidence="7">
    <location>
        <begin position="124"/>
        <end position="225"/>
    </location>
</feature>
<evidence type="ECO:0000256" key="3">
    <source>
        <dbReference type="ARBA" id="ARBA00023015"/>
    </source>
</evidence>
<keyword evidence="1 6" id="KW-0597">Phosphoprotein</keyword>
<feature type="domain" description="Response regulatory" evidence="8">
    <location>
        <begin position="2"/>
        <end position="116"/>
    </location>
</feature>
<dbReference type="InterPro" id="IPR039420">
    <property type="entry name" value="WalR-like"/>
</dbReference>
<evidence type="ECO:0000256" key="1">
    <source>
        <dbReference type="ARBA" id="ARBA00022553"/>
    </source>
</evidence>
<accession>A0A6N9ZD53</accession>
<dbReference type="Gene3D" id="1.10.10.10">
    <property type="entry name" value="Winged helix-like DNA-binding domain superfamily/Winged helix DNA-binding domain"/>
    <property type="match status" value="1"/>
</dbReference>
<dbReference type="PROSITE" id="PS51755">
    <property type="entry name" value="OMPR_PHOB"/>
    <property type="match status" value="1"/>
</dbReference>
<evidence type="ECO:0000256" key="5">
    <source>
        <dbReference type="ARBA" id="ARBA00023163"/>
    </source>
</evidence>
<dbReference type="GO" id="GO:0000976">
    <property type="term" value="F:transcription cis-regulatory region binding"/>
    <property type="evidence" value="ECO:0007669"/>
    <property type="project" value="TreeGrafter"/>
</dbReference>
<dbReference type="InterPro" id="IPR036388">
    <property type="entry name" value="WH-like_DNA-bd_sf"/>
</dbReference>
<dbReference type="EMBL" id="WUEP01000006">
    <property type="protein sequence ID" value="NEH91434.1"/>
    <property type="molecule type" value="Genomic_DNA"/>
</dbReference>
<dbReference type="FunFam" id="3.40.50.2300:FF:000002">
    <property type="entry name" value="DNA-binding response regulator PhoP"/>
    <property type="match status" value="1"/>
</dbReference>
<dbReference type="SMART" id="SM00448">
    <property type="entry name" value="REC"/>
    <property type="match status" value="1"/>
</dbReference>
<evidence type="ECO:0000256" key="4">
    <source>
        <dbReference type="ARBA" id="ARBA00023125"/>
    </source>
</evidence>
<reference evidence="10 11" key="1">
    <citation type="submission" date="2019-12" db="EMBL/GenBank/DDBJ databases">
        <title>Rhizobium genotypes associated with high levels of biological nitrogen fixation by grain legumes in a temperate-maritime cropping system.</title>
        <authorList>
            <person name="Maluk M."/>
            <person name="Francesc Ferrando Molina F."/>
            <person name="Lopez Del Egido L."/>
            <person name="Lafos M."/>
            <person name="Langarica-Fuentes A."/>
            <person name="Gebre Yohannes G."/>
            <person name="Young M.W."/>
            <person name="Martin P."/>
            <person name="Gantlett R."/>
            <person name="Kenicer G."/>
            <person name="Hawes C."/>
            <person name="Begg G.S."/>
            <person name="Quilliam R.S."/>
            <person name="Squire G.R."/>
            <person name="Poole P.S."/>
            <person name="Young P.W."/>
            <person name="Iannetta P.M."/>
            <person name="James E.K."/>
        </authorList>
    </citation>
    <scope>NUCLEOTIDE SEQUENCE [LARGE SCALE GENOMIC DNA]</scope>
    <source>
        <strain evidence="10 11">JHI2449</strain>
    </source>
</reference>
<dbReference type="Pfam" id="PF00072">
    <property type="entry name" value="Response_reg"/>
    <property type="match status" value="1"/>
</dbReference>
<dbReference type="RefSeq" id="WP_029870484.1">
    <property type="nucleotide sequence ID" value="NZ_WUEP01000006.1"/>
</dbReference>
<feature type="domain" description="OmpR/PhoB-type" evidence="9">
    <location>
        <begin position="124"/>
        <end position="225"/>
    </location>
</feature>
<dbReference type="PANTHER" id="PTHR48111:SF37">
    <property type="entry name" value="RESPONSE REGULATOR PROTEIN CARR"/>
    <property type="match status" value="1"/>
</dbReference>
<protein>
    <submittedName>
        <fullName evidence="10">Response regulator</fullName>
    </submittedName>
</protein>
<organism evidence="10 11">
    <name type="scientific">Rhizobium laguerreae</name>
    <dbReference type="NCBI Taxonomy" id="1076926"/>
    <lineage>
        <taxon>Bacteria</taxon>
        <taxon>Pseudomonadati</taxon>
        <taxon>Pseudomonadota</taxon>
        <taxon>Alphaproteobacteria</taxon>
        <taxon>Hyphomicrobiales</taxon>
        <taxon>Rhizobiaceae</taxon>
        <taxon>Rhizobium/Agrobacterium group</taxon>
        <taxon>Rhizobium</taxon>
    </lineage>
</organism>
<keyword evidence="4 7" id="KW-0238">DNA-binding</keyword>
<dbReference type="AlphaFoldDB" id="A0A6N9ZD53"/>
<dbReference type="Gene3D" id="6.10.250.690">
    <property type="match status" value="1"/>
</dbReference>
<dbReference type="InterPro" id="IPR001789">
    <property type="entry name" value="Sig_transdc_resp-reg_receiver"/>
</dbReference>
<keyword evidence="2" id="KW-0902">Two-component regulatory system</keyword>
<dbReference type="GO" id="GO:0006355">
    <property type="term" value="P:regulation of DNA-templated transcription"/>
    <property type="evidence" value="ECO:0007669"/>
    <property type="project" value="InterPro"/>
</dbReference>
<evidence type="ECO:0000259" key="8">
    <source>
        <dbReference type="PROSITE" id="PS50110"/>
    </source>
</evidence>
<evidence type="ECO:0000256" key="6">
    <source>
        <dbReference type="PROSITE-ProRule" id="PRU00169"/>
    </source>
</evidence>
<evidence type="ECO:0000256" key="7">
    <source>
        <dbReference type="PROSITE-ProRule" id="PRU01091"/>
    </source>
</evidence>
<dbReference type="GO" id="GO:0032993">
    <property type="term" value="C:protein-DNA complex"/>
    <property type="evidence" value="ECO:0007669"/>
    <property type="project" value="TreeGrafter"/>
</dbReference>
<dbReference type="InterPro" id="IPR001867">
    <property type="entry name" value="OmpR/PhoB-type_DNA-bd"/>
</dbReference>
<proteinExistence type="predicted"/>
<dbReference type="Gene3D" id="3.40.50.2300">
    <property type="match status" value="1"/>
</dbReference>
<keyword evidence="3" id="KW-0805">Transcription regulation</keyword>
<evidence type="ECO:0000313" key="10">
    <source>
        <dbReference type="EMBL" id="NEH91434.1"/>
    </source>
</evidence>
<name>A0A6N9ZD53_9HYPH</name>
<evidence type="ECO:0000256" key="2">
    <source>
        <dbReference type="ARBA" id="ARBA00023012"/>
    </source>
</evidence>
<sequence length="229" mass="25326">MRVLLVEDDEDLSGRIAAVLRSENFVVDIARNGEDALHAGLTELFDVAILDLGLPKIDGVSVLKGWREGDRNLPVLVLTARDGWPDKVSSFKAGADDFLAKPFKVEELVLRLRALVRRASGHAASRLVCGALVFDAQLGTFELDGLPLKLTALEWRVLSCLMLRKEMIVDRRELTERVYDGDAEVDSNSIEVIIARLRKKLGGERIETMRGRIETVRGRGYMLTAAAAS</sequence>
<dbReference type="SMART" id="SM00862">
    <property type="entry name" value="Trans_reg_C"/>
    <property type="match status" value="1"/>
</dbReference>
<keyword evidence="5" id="KW-0804">Transcription</keyword>